<evidence type="ECO:0000313" key="4">
    <source>
        <dbReference type="Proteomes" id="UP000474718"/>
    </source>
</evidence>
<sequence>MESEDKQRISLYLDKETVLKMDEAIKKYDYRSRNDFVSFAVDNLIADKLLDENDTVISEKLSKAIAEMSEAQTLQIAKSMFRYAVEMELIMRMFSEITDFTPSEIEDMRKDAIRNVRRTRGKVRLDDLFKRKDTQSL</sequence>
<keyword evidence="4" id="KW-1185">Reference proteome</keyword>
<dbReference type="RefSeq" id="WP_021657994.1">
    <property type="nucleotide sequence ID" value="NZ_FQVY01000002.1"/>
</dbReference>
<accession>A0AAQ1ME75</accession>
<protein>
    <recommendedName>
        <fullName evidence="5">Ribbon-helix-helix protein, CopG family</fullName>
    </recommendedName>
</protein>
<dbReference type="EMBL" id="WWVX01000002">
    <property type="protein sequence ID" value="MZL69086.1"/>
    <property type="molecule type" value="Genomic_DNA"/>
</dbReference>
<evidence type="ECO:0008006" key="5">
    <source>
        <dbReference type="Google" id="ProtNLM"/>
    </source>
</evidence>
<reference evidence="1 4" key="3">
    <citation type="journal article" date="2019" name="Nat. Med.">
        <title>A library of human gut bacterial isolates paired with longitudinal multiomics data enables mechanistic microbiome research.</title>
        <authorList>
            <person name="Poyet M."/>
            <person name="Groussin M."/>
            <person name="Gibbons S.M."/>
            <person name="Avila-Pacheco J."/>
            <person name="Jiang X."/>
            <person name="Kearney S.M."/>
            <person name="Perrotta A.R."/>
            <person name="Berdy B."/>
            <person name="Zhao S."/>
            <person name="Lieberman T.D."/>
            <person name="Swanson P.K."/>
            <person name="Smith M."/>
            <person name="Roesemann S."/>
            <person name="Alexander J.E."/>
            <person name="Rich S.A."/>
            <person name="Livny J."/>
            <person name="Vlamakis H."/>
            <person name="Clish C."/>
            <person name="Bullock K."/>
            <person name="Deik A."/>
            <person name="Scott J."/>
            <person name="Pierce K.A."/>
            <person name="Xavier R.J."/>
            <person name="Alm E.J."/>
        </authorList>
    </citation>
    <scope>NUCLEOTIDE SEQUENCE [LARGE SCALE GENOMIC DNA]</scope>
    <source>
        <strain evidence="1 4">BIOML-A2</strain>
    </source>
</reference>
<reference evidence="2" key="2">
    <citation type="submission" date="2016-11" db="EMBL/GenBank/DDBJ databases">
        <authorList>
            <person name="Varghese N."/>
            <person name="Submissions S."/>
        </authorList>
    </citation>
    <scope>NUCLEOTIDE SEQUENCE</scope>
    <source>
        <strain evidence="2">DSM 4029</strain>
    </source>
</reference>
<organism evidence="2 3">
    <name type="scientific">Bittarella massiliensis</name>
    <name type="common">ex Durand et al. 2017</name>
    <dbReference type="NCBI Taxonomy" id="1720313"/>
    <lineage>
        <taxon>Bacteria</taxon>
        <taxon>Bacillati</taxon>
        <taxon>Bacillota</taxon>
        <taxon>Clostridia</taxon>
        <taxon>Eubacteriales</taxon>
        <taxon>Oscillospiraceae</taxon>
        <taxon>Bittarella (ex Durand et al. 2017)</taxon>
    </lineage>
</organism>
<comment type="caution">
    <text evidence="2">The sequence shown here is derived from an EMBL/GenBank/DDBJ whole genome shotgun (WGS) entry which is preliminary data.</text>
</comment>
<evidence type="ECO:0000313" key="3">
    <source>
        <dbReference type="Proteomes" id="UP000184089"/>
    </source>
</evidence>
<reference evidence="3" key="1">
    <citation type="submission" date="2016-11" db="EMBL/GenBank/DDBJ databases">
        <authorList>
            <person name="Jaros S."/>
            <person name="Januszkiewicz K."/>
            <person name="Wedrychowicz H."/>
        </authorList>
    </citation>
    <scope>NUCLEOTIDE SEQUENCE [LARGE SCALE GENOMIC DNA]</scope>
    <source>
        <strain evidence="3">DSM 4029</strain>
    </source>
</reference>
<evidence type="ECO:0000313" key="1">
    <source>
        <dbReference type="EMBL" id="MZL69086.1"/>
    </source>
</evidence>
<dbReference type="Proteomes" id="UP000474718">
    <property type="component" value="Unassembled WGS sequence"/>
</dbReference>
<evidence type="ECO:0000313" key="2">
    <source>
        <dbReference type="EMBL" id="SHG11726.1"/>
    </source>
</evidence>
<proteinExistence type="predicted"/>
<dbReference type="Proteomes" id="UP000184089">
    <property type="component" value="Unassembled WGS sequence"/>
</dbReference>
<dbReference type="AlphaFoldDB" id="A0AAQ1ME75"/>
<dbReference type="EMBL" id="FQVY01000002">
    <property type="protein sequence ID" value="SHG11726.1"/>
    <property type="molecule type" value="Genomic_DNA"/>
</dbReference>
<gene>
    <name evidence="1" type="ORF">GT747_04795</name>
    <name evidence="2" type="ORF">SAMN05444424_1532</name>
</gene>
<name>A0AAQ1ME75_9FIRM</name>